<accession>A0AAE0TAV4</accession>
<dbReference type="Proteomes" id="UP001195483">
    <property type="component" value="Unassembled WGS sequence"/>
</dbReference>
<gene>
    <name evidence="2" type="ORF">CHS0354_034088</name>
</gene>
<feature type="region of interest" description="Disordered" evidence="1">
    <location>
        <begin position="39"/>
        <end position="89"/>
    </location>
</feature>
<evidence type="ECO:0000313" key="3">
    <source>
        <dbReference type="Proteomes" id="UP001195483"/>
    </source>
</evidence>
<evidence type="ECO:0000313" key="2">
    <source>
        <dbReference type="EMBL" id="KAK3606633.1"/>
    </source>
</evidence>
<evidence type="ECO:0000256" key="1">
    <source>
        <dbReference type="SAM" id="MobiDB-lite"/>
    </source>
</evidence>
<dbReference type="AlphaFoldDB" id="A0AAE0TAV4"/>
<reference evidence="2" key="3">
    <citation type="submission" date="2023-05" db="EMBL/GenBank/DDBJ databases">
        <authorList>
            <person name="Smith C.H."/>
        </authorList>
    </citation>
    <scope>NUCLEOTIDE SEQUENCE</scope>
    <source>
        <strain evidence="2">CHS0354</strain>
        <tissue evidence="2">Mantle</tissue>
    </source>
</reference>
<proteinExistence type="predicted"/>
<sequence>MKSKQLHIWEKETTKKKQAKFNQEVIGRLNIPRRSEHIKPTQPVTTASINLNKGTAQQQEKQTEVRKVSHSIPLPPPTPSTPKHEQQSS</sequence>
<feature type="compositionally biased region" description="Polar residues" evidence="1">
    <location>
        <begin position="42"/>
        <end position="60"/>
    </location>
</feature>
<reference evidence="2" key="1">
    <citation type="journal article" date="2021" name="Genome Biol. Evol.">
        <title>A High-Quality Reference Genome for a Parasitic Bivalve with Doubly Uniparental Inheritance (Bivalvia: Unionida).</title>
        <authorList>
            <person name="Smith C.H."/>
        </authorList>
    </citation>
    <scope>NUCLEOTIDE SEQUENCE</scope>
    <source>
        <strain evidence="2">CHS0354</strain>
    </source>
</reference>
<reference evidence="2" key="2">
    <citation type="journal article" date="2021" name="Genome Biol. Evol.">
        <title>Developing a high-quality reference genome for a parasitic bivalve with doubly uniparental inheritance (Bivalvia: Unionida).</title>
        <authorList>
            <person name="Smith C.H."/>
        </authorList>
    </citation>
    <scope>NUCLEOTIDE SEQUENCE</scope>
    <source>
        <strain evidence="2">CHS0354</strain>
        <tissue evidence="2">Mantle</tissue>
    </source>
</reference>
<organism evidence="2 3">
    <name type="scientific">Potamilus streckersoni</name>
    <dbReference type="NCBI Taxonomy" id="2493646"/>
    <lineage>
        <taxon>Eukaryota</taxon>
        <taxon>Metazoa</taxon>
        <taxon>Spiralia</taxon>
        <taxon>Lophotrochozoa</taxon>
        <taxon>Mollusca</taxon>
        <taxon>Bivalvia</taxon>
        <taxon>Autobranchia</taxon>
        <taxon>Heteroconchia</taxon>
        <taxon>Palaeoheterodonta</taxon>
        <taxon>Unionida</taxon>
        <taxon>Unionoidea</taxon>
        <taxon>Unionidae</taxon>
        <taxon>Ambleminae</taxon>
        <taxon>Lampsilini</taxon>
        <taxon>Potamilus</taxon>
    </lineage>
</organism>
<protein>
    <submittedName>
        <fullName evidence="2">Uncharacterized protein</fullName>
    </submittedName>
</protein>
<name>A0AAE0TAV4_9BIVA</name>
<comment type="caution">
    <text evidence="2">The sequence shown here is derived from an EMBL/GenBank/DDBJ whole genome shotgun (WGS) entry which is preliminary data.</text>
</comment>
<keyword evidence="3" id="KW-1185">Reference proteome</keyword>
<dbReference type="EMBL" id="JAEAOA010001991">
    <property type="protein sequence ID" value="KAK3606633.1"/>
    <property type="molecule type" value="Genomic_DNA"/>
</dbReference>